<feature type="compositionally biased region" description="Polar residues" evidence="13">
    <location>
        <begin position="1132"/>
        <end position="1141"/>
    </location>
</feature>
<dbReference type="Gene3D" id="1.20.58.530">
    <property type="match status" value="1"/>
</dbReference>
<evidence type="ECO:0000256" key="8">
    <source>
        <dbReference type="ARBA" id="ARBA00023054"/>
    </source>
</evidence>
<dbReference type="Pfam" id="PF00063">
    <property type="entry name" value="Myosin_head"/>
    <property type="match status" value="2"/>
</dbReference>
<keyword evidence="9 12" id="KW-0518">Myosin</keyword>
<keyword evidence="6" id="KW-0862">Zinc</keyword>
<evidence type="ECO:0000256" key="9">
    <source>
        <dbReference type="ARBA" id="ARBA00023123"/>
    </source>
</evidence>
<dbReference type="Gene3D" id="3.40.850.10">
    <property type="entry name" value="Kinesin motor domain"/>
    <property type="match status" value="2"/>
</dbReference>
<dbReference type="GO" id="GO:0005737">
    <property type="term" value="C:cytoplasm"/>
    <property type="evidence" value="ECO:0007669"/>
    <property type="project" value="UniProtKB-SubCell"/>
</dbReference>
<dbReference type="InterPro" id="IPR046349">
    <property type="entry name" value="C1-like_sf"/>
</dbReference>
<feature type="compositionally biased region" description="Low complexity" evidence="13">
    <location>
        <begin position="1196"/>
        <end position="1212"/>
    </location>
</feature>
<evidence type="ECO:0000256" key="7">
    <source>
        <dbReference type="ARBA" id="ARBA00022840"/>
    </source>
</evidence>
<keyword evidence="10 12" id="KW-0505">Motor protein</keyword>
<keyword evidence="8" id="KW-0175">Coiled coil</keyword>
<dbReference type="Gene3D" id="1.10.10.820">
    <property type="match status" value="1"/>
</dbReference>
<feature type="compositionally biased region" description="Basic residues" evidence="13">
    <location>
        <begin position="1216"/>
        <end position="1226"/>
    </location>
</feature>
<feature type="region of interest" description="Disordered" evidence="13">
    <location>
        <begin position="1273"/>
        <end position="1302"/>
    </location>
</feature>
<sequence>MSVPESKSTTDVSYVLKIHVSPSLSTRPSCTVRVRNGTTAALVVQKIAELLELDSSKPYELMEVRKHAGDKHVLRTDDCPVDRLLLWPQGHEESQGYYFTFQQGKQDTPGQHRTVQDFLTPRHEDVKDLCSLAVLNEDSILETLRCRFYTHQIYTYASNILITVNPFKFLPIYNPKYLQRYENCILGKEDPHIFAIADAAFHAMLNKRTNQCIVISGESGSGKTQSTNFLIHCLTTLSRKGCTSGVERTILGAGPVLEAFGNAKTTYNDNSSRFGKFIQVNFLEGGIVRGATIEKYLLEKCRLVSRKSRERNYHVFYYLLVGASQEEKEEFKLLEPENYHYLKQDQADVDDVAEIECEFKRLQQAMEMVGFLPATKKQIFSVLSAILYLGNVTYEPRADGDGVTVGPADVLKTLSDLLKVREDLLIEALTQRKAQTVNDVLVLRYSLNEAITARDSMAKSLYSSLFDWIVFRINHALLNKRDMEEAVPCLSIGVLDIFGFEDFKTNSFEQFCINYANEQLHNYFNQNIFLLEQEEYVSEGISWTSVSYTDNVGCINLISKKPTGLLYLLDEESSLPQATDITLLEKFKRQHQENPYFVPTLVLEPAFVIRHYAGKVKYQIKDFRAKNTDHMRPDIVAVLRSSRRGYLRRLISSDPVAVFRWGVLRATVRAVYAIKGAGQRWATEHPATVRRYSRDALKQMKRPSSTIGQLMSQHSCIDFSFDRSEENPLEILEDVFATFESKKEMHAKILRTVTRLGGDVPQKFRLSTVSLRKLRHFSPKSRAGRNKQIIPKNLMDCRCLKLIKDLNLHNSDTRISPHLHKKKKPPSISSQYQTSLVKLLDTLRRAEPFFVRCIRSNAEKREMQFDDELVLRQLRYTGMLETVHIKRSGYGAKYTFKEFREEFRILLPRQSSSPLQDIEKLLRRITAEKNNFQIGKTKVFLKEMERQKLQNTLHKEEMRRILLLQRWFQACLTRKHFLMRKRAIITVQRSWRGYRVSTQCRAAAVIQKAWRESRERAEYLRQRESLRNLQQLKQSAENRRHLQEERVSRVDGVKGTSESKDSRNETLLPRPDGKIKPLPPIPSQTPAKNESVKNLGDKDQQNRGSVPEQRERRENKKMDRDTSVPAAPPQPDSLTDPNTDNGLGMMTLQRSKPANMREKVEKWRERRSDIVVLETSNLGMSRLKTRGISMSLDNLTNLSSSESDSMSPSNTEVTLRRRRRSRHKRRLAHARSGLMLKGTEDCEDYWIFPLPPFSPGISFHSSAPVVLHKTQLPDGSKSSVLQSPSEATPSPQQLAPEKGGFFGRYFPLGQKKRLTPQDGNVTMARTLAEREEFKRSDSNSPTSASPSSLAKRKRQSIRISRGTQIREQSNATLNRQITDTTELRHLDEFLGNQMNELHSRVKSLSETEVIFFTATMQFRDTIKSMYSLSNPQISYKGLLQGYKTKVASLAAQKKKDEVPLVVNLFQSVLDGFIRAEIKRVSSMSDINKPTKKMKRMRESDKCSDSPLDHSFSTYLVNIVQSCDMCGSFIWCMEKACMCSMCKMVCHRKCMNKITTPCSKHLDKKTEAGKVTVYFGVHLPTLTSREEPVPCVLERLLAHVEMNGLYTEGIYRKSGSTLKAKELHQLLDTSPQSTVLDNYQIHTVTGLIKCWLRELPEPLMTFNLYNDFLYAADVPETSERLRAIYRKLEELPSPNYTTLERLIFHLVRVAKEESHNRMSANALAIVFAPCVLRCPDVSDPLLSMRDLPKTTLCLEVLILEQMKRFDEKMKEIQQLEHAEALAVKQLTLRRQNTQCVFLSQVLENPKGKVDVSQRDGSDSDVENTLLERIRSIKHEKNKLAYRLPDMDGSDNENLDCESTVSTESPLEDKITHLGLEGQRSVTQPLKLPEEKTPHDHRTQRQVDALPTCLIQDGRRDLISSGRFTDLDIPFIDDDV</sequence>
<dbReference type="FunFam" id="1.20.58.530:FF:000005">
    <property type="entry name" value="unconventional myosin-IXa isoform X1"/>
    <property type="match status" value="1"/>
</dbReference>
<proteinExistence type="inferred from homology"/>
<dbReference type="CTD" id="4650"/>
<feature type="binding site" evidence="12">
    <location>
        <begin position="217"/>
        <end position="224"/>
    </location>
    <ligand>
        <name>ATP</name>
        <dbReference type="ChEBI" id="CHEBI:30616"/>
    </ligand>
</feature>
<dbReference type="GO" id="GO:0030027">
    <property type="term" value="C:lamellipodium"/>
    <property type="evidence" value="ECO:0007669"/>
    <property type="project" value="TreeGrafter"/>
</dbReference>
<evidence type="ECO:0000313" key="19">
    <source>
        <dbReference type="RefSeq" id="XP_053537147.1"/>
    </source>
</evidence>
<feature type="domain" description="Rho-GAP" evidence="16">
    <location>
        <begin position="1576"/>
        <end position="1764"/>
    </location>
</feature>
<dbReference type="Pfam" id="PF00620">
    <property type="entry name" value="RhoGAP"/>
    <property type="match status" value="1"/>
</dbReference>
<dbReference type="GO" id="GO:0005524">
    <property type="term" value="F:ATP binding"/>
    <property type="evidence" value="ECO:0007669"/>
    <property type="project" value="UniProtKB-UniRule"/>
</dbReference>
<dbReference type="Gene3D" id="1.20.5.190">
    <property type="match status" value="1"/>
</dbReference>
<dbReference type="GO" id="GO:0046872">
    <property type="term" value="F:metal ion binding"/>
    <property type="evidence" value="ECO:0007669"/>
    <property type="project" value="UniProtKB-KW"/>
</dbReference>
<dbReference type="InterPro" id="IPR027417">
    <property type="entry name" value="P-loop_NTPase"/>
</dbReference>
<dbReference type="GO" id="GO:0035556">
    <property type="term" value="P:intracellular signal transduction"/>
    <property type="evidence" value="ECO:0007669"/>
    <property type="project" value="InterPro"/>
</dbReference>
<feature type="domain" description="Myosin motor" evidence="17">
    <location>
        <begin position="124"/>
        <end position="954"/>
    </location>
</feature>
<evidence type="ECO:0000259" key="16">
    <source>
        <dbReference type="PROSITE" id="PS50238"/>
    </source>
</evidence>
<evidence type="ECO:0000256" key="11">
    <source>
        <dbReference type="ARBA" id="ARBA00023203"/>
    </source>
</evidence>
<feature type="compositionally biased region" description="Basic and acidic residues" evidence="13">
    <location>
        <begin position="1108"/>
        <end position="1122"/>
    </location>
</feature>
<dbReference type="GO" id="GO:0005096">
    <property type="term" value="F:GTPase activator activity"/>
    <property type="evidence" value="ECO:0007669"/>
    <property type="project" value="InterPro"/>
</dbReference>
<feature type="region of interest" description="Disordered" evidence="13">
    <location>
        <begin position="1842"/>
        <end position="1863"/>
    </location>
</feature>
<comment type="subcellular location">
    <subcellularLocation>
        <location evidence="1">Cytoplasm</location>
    </subcellularLocation>
</comment>
<dbReference type="InterPro" id="IPR029071">
    <property type="entry name" value="Ubiquitin-like_domsf"/>
</dbReference>
<comment type="similarity">
    <text evidence="2 12">Belongs to the TRAFAC class myosin-kinesin ATPase superfamily. Myosin family.</text>
</comment>
<feature type="compositionally biased region" description="Low complexity" evidence="13">
    <location>
        <begin position="1338"/>
        <end position="1348"/>
    </location>
</feature>
<dbReference type="SMART" id="SM00109">
    <property type="entry name" value="C1"/>
    <property type="match status" value="1"/>
</dbReference>
<evidence type="ECO:0000256" key="6">
    <source>
        <dbReference type="ARBA" id="ARBA00022833"/>
    </source>
</evidence>
<feature type="region of interest" description="Disordered" evidence="13">
    <location>
        <begin position="1034"/>
        <end position="1156"/>
    </location>
</feature>
<evidence type="ECO:0000313" key="18">
    <source>
        <dbReference type="Proteomes" id="UP000221080"/>
    </source>
</evidence>
<dbReference type="Gene3D" id="1.20.120.720">
    <property type="entry name" value="Myosin VI head, motor domain, U50 subdomain"/>
    <property type="match status" value="1"/>
</dbReference>
<feature type="region of interest" description="Disordered" evidence="13">
    <location>
        <begin position="1196"/>
        <end position="1226"/>
    </location>
</feature>
<dbReference type="PROSITE" id="PS50238">
    <property type="entry name" value="RHOGAP"/>
    <property type="match status" value="1"/>
</dbReference>
<keyword evidence="5 12" id="KW-0547">Nucleotide-binding</keyword>
<dbReference type="GO" id="GO:0016459">
    <property type="term" value="C:myosin complex"/>
    <property type="evidence" value="ECO:0007669"/>
    <property type="project" value="UniProtKB-KW"/>
</dbReference>
<dbReference type="SUPFAM" id="SSF54236">
    <property type="entry name" value="Ubiquitin-like"/>
    <property type="match status" value="1"/>
</dbReference>
<dbReference type="Gene3D" id="1.10.555.10">
    <property type="entry name" value="Rho GTPase activation protein"/>
    <property type="match status" value="1"/>
</dbReference>
<evidence type="ECO:0000256" key="10">
    <source>
        <dbReference type="ARBA" id="ARBA00023175"/>
    </source>
</evidence>
<dbReference type="PROSITE" id="PS50200">
    <property type="entry name" value="RA"/>
    <property type="match status" value="1"/>
</dbReference>
<dbReference type="GeneID" id="108267238"/>
<evidence type="ECO:0000259" key="17">
    <source>
        <dbReference type="PROSITE" id="PS51456"/>
    </source>
</evidence>
<feature type="domain" description="Phorbol-ester/DAG-type" evidence="14">
    <location>
        <begin position="1508"/>
        <end position="1557"/>
    </location>
</feature>
<evidence type="ECO:0000256" key="1">
    <source>
        <dbReference type="ARBA" id="ARBA00004496"/>
    </source>
</evidence>
<dbReference type="SUPFAM" id="SSF52540">
    <property type="entry name" value="P-loop containing nucleoside triphosphate hydrolases"/>
    <property type="match status" value="1"/>
</dbReference>
<dbReference type="PANTHER" id="PTHR46184">
    <property type="entry name" value="UNCONVENTIONAL MYOSIN-IXB-LIKE PROTEIN"/>
    <property type="match status" value="1"/>
</dbReference>
<evidence type="ECO:0000256" key="12">
    <source>
        <dbReference type="PROSITE-ProRule" id="PRU00782"/>
    </source>
</evidence>
<dbReference type="Pfam" id="PF00788">
    <property type="entry name" value="RA"/>
    <property type="match status" value="1"/>
</dbReference>
<feature type="compositionally biased region" description="Polar residues" evidence="13">
    <location>
        <begin position="1276"/>
        <end position="1293"/>
    </location>
</feature>
<dbReference type="InterPro" id="IPR000198">
    <property type="entry name" value="RhoGAP_dom"/>
</dbReference>
<dbReference type="PROSITE" id="PS00479">
    <property type="entry name" value="ZF_DAG_PE_1"/>
    <property type="match status" value="1"/>
</dbReference>
<keyword evidence="3" id="KW-0963">Cytoplasm</keyword>
<dbReference type="InterPro" id="IPR008936">
    <property type="entry name" value="Rho_GTPase_activation_prot"/>
</dbReference>
<dbReference type="InterPro" id="IPR000159">
    <property type="entry name" value="RA_dom"/>
</dbReference>
<dbReference type="Gene3D" id="6.20.240.20">
    <property type="match status" value="1"/>
</dbReference>
<dbReference type="GO" id="GO:0072673">
    <property type="term" value="P:lamellipodium morphogenesis"/>
    <property type="evidence" value="ECO:0007669"/>
    <property type="project" value="TreeGrafter"/>
</dbReference>
<evidence type="ECO:0000256" key="2">
    <source>
        <dbReference type="ARBA" id="ARBA00008314"/>
    </source>
</evidence>
<dbReference type="InterPro" id="IPR001609">
    <property type="entry name" value="Myosin_head_motor_dom-like"/>
</dbReference>
<keyword evidence="11 12" id="KW-0009">Actin-binding</keyword>
<feature type="domain" description="Ras-associating" evidence="15">
    <location>
        <begin position="12"/>
        <end position="106"/>
    </location>
</feature>
<feature type="region of interest" description="Actin-binding" evidence="12">
    <location>
        <begin position="836"/>
        <end position="858"/>
    </location>
</feature>
<feature type="region of interest" description="Disordered" evidence="13">
    <location>
        <begin position="1330"/>
        <end position="1361"/>
    </location>
</feature>
<evidence type="ECO:0000259" key="14">
    <source>
        <dbReference type="PROSITE" id="PS50081"/>
    </source>
</evidence>
<organism evidence="18 19">
    <name type="scientific">Ictalurus punctatus</name>
    <name type="common">Channel catfish</name>
    <name type="synonym">Silurus punctatus</name>
    <dbReference type="NCBI Taxonomy" id="7998"/>
    <lineage>
        <taxon>Eukaryota</taxon>
        <taxon>Metazoa</taxon>
        <taxon>Chordata</taxon>
        <taxon>Craniata</taxon>
        <taxon>Vertebrata</taxon>
        <taxon>Euteleostomi</taxon>
        <taxon>Actinopterygii</taxon>
        <taxon>Neopterygii</taxon>
        <taxon>Teleostei</taxon>
        <taxon>Ostariophysi</taxon>
        <taxon>Siluriformes</taxon>
        <taxon>Ictaluridae</taxon>
        <taxon>Ictalurus</taxon>
    </lineage>
</organism>
<dbReference type="OrthoDB" id="10055605at2759"/>
<evidence type="ECO:0000256" key="5">
    <source>
        <dbReference type="ARBA" id="ARBA00022741"/>
    </source>
</evidence>
<dbReference type="SMART" id="SM00324">
    <property type="entry name" value="RhoGAP"/>
    <property type="match status" value="1"/>
</dbReference>
<dbReference type="KEGG" id="ipu:108267238"/>
<reference evidence="19" key="2">
    <citation type="submission" date="2025-08" db="UniProtKB">
        <authorList>
            <consortium name="RefSeq"/>
        </authorList>
    </citation>
    <scope>IDENTIFICATION</scope>
    <source>
        <tissue evidence="19">Blood</tissue>
    </source>
</reference>
<accession>A0A9F7RKN5</accession>
<dbReference type="Gene3D" id="3.30.60.20">
    <property type="match status" value="1"/>
</dbReference>
<dbReference type="InterPro" id="IPR036961">
    <property type="entry name" value="Kinesin_motor_dom_sf"/>
</dbReference>
<dbReference type="FunFam" id="1.10.10.820:FF:000001">
    <property type="entry name" value="Myosin heavy chain"/>
    <property type="match status" value="1"/>
</dbReference>
<dbReference type="PANTHER" id="PTHR46184:SF2">
    <property type="entry name" value="UNCONVENTIONAL MYOSIN-IXB"/>
    <property type="match status" value="1"/>
</dbReference>
<dbReference type="SUPFAM" id="SSF48350">
    <property type="entry name" value="GTPase activation domain, GAP"/>
    <property type="match status" value="1"/>
</dbReference>
<dbReference type="InterPro" id="IPR046987">
    <property type="entry name" value="Myo9"/>
</dbReference>
<keyword evidence="18" id="KW-1185">Reference proteome</keyword>
<feature type="compositionally biased region" description="Basic and acidic residues" evidence="13">
    <location>
        <begin position="1036"/>
        <end position="1064"/>
    </location>
</feature>
<dbReference type="PRINTS" id="PR00193">
    <property type="entry name" value="MYOSINHEAVY"/>
</dbReference>
<dbReference type="SMART" id="SM00314">
    <property type="entry name" value="RA"/>
    <property type="match status" value="1"/>
</dbReference>
<reference evidence="18" key="1">
    <citation type="journal article" date="2016" name="Nat. Commun.">
        <title>The channel catfish genome sequence provides insights into the evolution of scale formation in teleosts.</title>
        <authorList>
            <person name="Liu Z."/>
            <person name="Liu S."/>
            <person name="Yao J."/>
            <person name="Bao L."/>
            <person name="Zhang J."/>
            <person name="Li Y."/>
            <person name="Jiang C."/>
            <person name="Sun L."/>
            <person name="Wang R."/>
            <person name="Zhang Y."/>
            <person name="Zhou T."/>
            <person name="Zeng Q."/>
            <person name="Fu Q."/>
            <person name="Gao S."/>
            <person name="Li N."/>
            <person name="Koren S."/>
            <person name="Jiang Y."/>
            <person name="Zimin A."/>
            <person name="Xu P."/>
            <person name="Phillippy A.M."/>
            <person name="Geng X."/>
            <person name="Song L."/>
            <person name="Sun F."/>
            <person name="Li C."/>
            <person name="Wang X."/>
            <person name="Chen A."/>
            <person name="Jin Y."/>
            <person name="Yuan Z."/>
            <person name="Yang Y."/>
            <person name="Tan S."/>
            <person name="Peatman E."/>
            <person name="Lu J."/>
            <person name="Qin Z."/>
            <person name="Dunham R."/>
            <person name="Li Z."/>
            <person name="Sonstegard T."/>
            <person name="Feng J."/>
            <person name="Danzmann R.G."/>
            <person name="Schroeder S."/>
            <person name="Scheffler B."/>
            <person name="Duke M.V."/>
            <person name="Ballard L."/>
            <person name="Kucuktas H."/>
            <person name="Kaltenboeck L."/>
            <person name="Liu H."/>
            <person name="Armbruster J."/>
            <person name="Xie Y."/>
            <person name="Kirby M.L."/>
            <person name="Tian Y."/>
            <person name="Flanagan M.E."/>
            <person name="Mu W."/>
            <person name="Waldbieser G.C."/>
        </authorList>
    </citation>
    <scope>NUCLEOTIDE SEQUENCE [LARGE SCALE GENOMIC DNA]</scope>
    <source>
        <strain evidence="18">SDA103</strain>
    </source>
</reference>
<dbReference type="Proteomes" id="UP000221080">
    <property type="component" value="Chromosome 7"/>
</dbReference>
<dbReference type="PROSITE" id="PS51456">
    <property type="entry name" value="MYOSIN_MOTOR"/>
    <property type="match status" value="1"/>
</dbReference>
<evidence type="ECO:0000259" key="15">
    <source>
        <dbReference type="PROSITE" id="PS50200"/>
    </source>
</evidence>
<dbReference type="GO" id="GO:0016887">
    <property type="term" value="F:ATP hydrolysis activity"/>
    <property type="evidence" value="ECO:0007669"/>
    <property type="project" value="TreeGrafter"/>
</dbReference>
<gene>
    <name evidence="19" type="primary">myo9b</name>
</gene>
<dbReference type="FunFam" id="3.40.850.10:FF:000008">
    <property type="entry name" value="Putative unconventional myosin-IXa"/>
    <property type="match status" value="1"/>
</dbReference>
<dbReference type="PROSITE" id="PS50081">
    <property type="entry name" value="ZF_DAG_PE_2"/>
    <property type="match status" value="1"/>
</dbReference>
<dbReference type="GO" id="GO:0001726">
    <property type="term" value="C:ruffle"/>
    <property type="evidence" value="ECO:0007669"/>
    <property type="project" value="TreeGrafter"/>
</dbReference>
<dbReference type="RefSeq" id="XP_053537147.1">
    <property type="nucleotide sequence ID" value="XM_053681172.1"/>
</dbReference>
<name>A0A9F7RKN5_ICTPU</name>
<dbReference type="GO" id="GO:0051015">
    <property type="term" value="F:actin filament binding"/>
    <property type="evidence" value="ECO:0007669"/>
    <property type="project" value="TreeGrafter"/>
</dbReference>
<dbReference type="InterPro" id="IPR002219">
    <property type="entry name" value="PKC_DAG/PE"/>
</dbReference>
<dbReference type="SMART" id="SM00242">
    <property type="entry name" value="MYSc"/>
    <property type="match status" value="1"/>
</dbReference>
<keyword evidence="7 12" id="KW-0067">ATP-binding</keyword>
<dbReference type="GO" id="GO:0030048">
    <property type="term" value="P:actin filament-based movement"/>
    <property type="evidence" value="ECO:0007669"/>
    <property type="project" value="TreeGrafter"/>
</dbReference>
<protein>
    <submittedName>
        <fullName evidence="19">Unconventional myosin-IXb isoform X1</fullName>
    </submittedName>
</protein>
<evidence type="ECO:0000256" key="3">
    <source>
        <dbReference type="ARBA" id="ARBA00022490"/>
    </source>
</evidence>
<dbReference type="PROSITE" id="PS50096">
    <property type="entry name" value="IQ"/>
    <property type="match status" value="1"/>
</dbReference>
<dbReference type="GO" id="GO:0000146">
    <property type="term" value="F:microfilament motor activity"/>
    <property type="evidence" value="ECO:0007669"/>
    <property type="project" value="InterPro"/>
</dbReference>
<keyword evidence="4" id="KW-0479">Metal-binding</keyword>
<dbReference type="SUPFAM" id="SSF57889">
    <property type="entry name" value="Cysteine-rich domain"/>
    <property type="match status" value="1"/>
</dbReference>
<evidence type="ECO:0000256" key="4">
    <source>
        <dbReference type="ARBA" id="ARBA00022723"/>
    </source>
</evidence>
<dbReference type="GO" id="GO:0048731">
    <property type="term" value="P:system development"/>
    <property type="evidence" value="ECO:0007669"/>
    <property type="project" value="UniProtKB-ARBA"/>
</dbReference>
<dbReference type="GO" id="GO:0005884">
    <property type="term" value="C:actin filament"/>
    <property type="evidence" value="ECO:0007669"/>
    <property type="project" value="TreeGrafter"/>
</dbReference>
<evidence type="ECO:0000256" key="13">
    <source>
        <dbReference type="SAM" id="MobiDB-lite"/>
    </source>
</evidence>